<dbReference type="OrthoDB" id="5857104at2759"/>
<dbReference type="InterPro" id="IPR050520">
    <property type="entry name" value="INO80/SWR1_helicase"/>
</dbReference>
<dbReference type="GO" id="GO:0005524">
    <property type="term" value="F:ATP binding"/>
    <property type="evidence" value="ECO:0007669"/>
    <property type="project" value="UniProtKB-KW"/>
</dbReference>
<evidence type="ECO:0000256" key="5">
    <source>
        <dbReference type="ARBA" id="ARBA00023125"/>
    </source>
</evidence>
<dbReference type="Pfam" id="PF00176">
    <property type="entry name" value="SNF2-rel_dom"/>
    <property type="match status" value="1"/>
</dbReference>
<evidence type="ECO:0000256" key="1">
    <source>
        <dbReference type="ARBA" id="ARBA00004123"/>
    </source>
</evidence>
<dbReference type="SUPFAM" id="SSF52540">
    <property type="entry name" value="P-loop containing nucleoside triphosphate hydrolases"/>
    <property type="match status" value="1"/>
</dbReference>
<feature type="domain" description="SNF2 N-terminal" evidence="7">
    <location>
        <begin position="125"/>
        <end position="209"/>
    </location>
</feature>
<dbReference type="GO" id="GO:0042393">
    <property type="term" value="F:histone binding"/>
    <property type="evidence" value="ECO:0007669"/>
    <property type="project" value="TreeGrafter"/>
</dbReference>
<name>A0A5J4WN21_9EUKA</name>
<feature type="region of interest" description="Disordered" evidence="6">
    <location>
        <begin position="27"/>
        <end position="77"/>
    </location>
</feature>
<keyword evidence="3 8" id="KW-0378">Hydrolase</keyword>
<keyword evidence="3 8" id="KW-0347">Helicase</keyword>
<evidence type="ECO:0000313" key="9">
    <source>
        <dbReference type="Proteomes" id="UP000324800"/>
    </source>
</evidence>
<dbReference type="GO" id="GO:0006338">
    <property type="term" value="P:chromatin remodeling"/>
    <property type="evidence" value="ECO:0007669"/>
    <property type="project" value="TreeGrafter"/>
</dbReference>
<proteinExistence type="predicted"/>
<dbReference type="GO" id="GO:0016887">
    <property type="term" value="F:ATP hydrolysis activity"/>
    <property type="evidence" value="ECO:0007669"/>
    <property type="project" value="TreeGrafter"/>
</dbReference>
<evidence type="ECO:0000256" key="3">
    <source>
        <dbReference type="ARBA" id="ARBA00022806"/>
    </source>
</evidence>
<dbReference type="PANTHER" id="PTHR45685">
    <property type="entry name" value="HELICASE SRCAP-RELATED"/>
    <property type="match status" value="1"/>
</dbReference>
<dbReference type="Gene3D" id="3.40.50.10810">
    <property type="entry name" value="Tandem AAA-ATPase domain"/>
    <property type="match status" value="1"/>
</dbReference>
<evidence type="ECO:0000259" key="7">
    <source>
        <dbReference type="Pfam" id="PF00176"/>
    </source>
</evidence>
<keyword evidence="2" id="KW-0547">Nucleotide-binding</keyword>
<protein>
    <submittedName>
        <fullName evidence="8">Putative Helicase</fullName>
    </submittedName>
</protein>
<sequence length="353" mass="41036">MLNPTVFRSHSEFKDWFATPVTNALEEEQKQMDDYQYGQDNDKDVERGRRKKGRGRNNQNKGDDDEGNMNINNEGDESGIIQYNQLKDNNEDELNIIEDYNGEKNKINGMRQRIQGGGNEEQNIRPDIINRLHNVLRPFLLRRLKNDVEKQLPAKHEHVIMCKLSKRQRLLYEEFMSASETKKTIQQGNFMGLCNILMQLRKVCNHPNLFEPHPIQSPLALPALMVGSGASLNKYQGKKQNEESIKDIEMGRNSQLSKGFSGWLSQIKQNIASIYGQYVYGDDEIRIDESRLNERGSKQGIKQRNEERGGGWGKWGHTWGRMRSRYELGEILNNKYLIEEMETPHLFINLNYS</sequence>
<keyword evidence="4" id="KW-0067">ATP-binding</keyword>
<accession>A0A5J4WN21</accession>
<dbReference type="Proteomes" id="UP000324800">
    <property type="component" value="Unassembled WGS sequence"/>
</dbReference>
<dbReference type="PANTHER" id="PTHR45685:SF1">
    <property type="entry name" value="HELICASE SRCAP"/>
    <property type="match status" value="1"/>
</dbReference>
<dbReference type="InterPro" id="IPR027417">
    <property type="entry name" value="P-loop_NTPase"/>
</dbReference>
<dbReference type="InterPro" id="IPR038718">
    <property type="entry name" value="SNF2-like_sf"/>
</dbReference>
<dbReference type="InterPro" id="IPR000330">
    <property type="entry name" value="SNF2_N"/>
</dbReference>
<dbReference type="GO" id="GO:0000812">
    <property type="term" value="C:Swr1 complex"/>
    <property type="evidence" value="ECO:0007669"/>
    <property type="project" value="TreeGrafter"/>
</dbReference>
<gene>
    <name evidence="8" type="ORF">EZS28_008100</name>
</gene>
<evidence type="ECO:0000256" key="2">
    <source>
        <dbReference type="ARBA" id="ARBA00022741"/>
    </source>
</evidence>
<reference evidence="8 9" key="1">
    <citation type="submission" date="2019-03" db="EMBL/GenBank/DDBJ databases">
        <title>Single cell metagenomics reveals metabolic interactions within the superorganism composed of flagellate Streblomastix strix and complex community of Bacteroidetes bacteria on its surface.</title>
        <authorList>
            <person name="Treitli S.C."/>
            <person name="Kolisko M."/>
            <person name="Husnik F."/>
            <person name="Keeling P."/>
            <person name="Hampl V."/>
        </authorList>
    </citation>
    <scope>NUCLEOTIDE SEQUENCE [LARGE SCALE GENOMIC DNA]</scope>
    <source>
        <strain evidence="8">ST1C</strain>
    </source>
</reference>
<dbReference type="Gene3D" id="1.20.120.850">
    <property type="entry name" value="SWI2/SNF2 ATPases, N-terminal domain"/>
    <property type="match status" value="1"/>
</dbReference>
<evidence type="ECO:0000313" key="8">
    <source>
        <dbReference type="EMBL" id="KAA6396374.1"/>
    </source>
</evidence>
<dbReference type="GO" id="GO:0004386">
    <property type="term" value="F:helicase activity"/>
    <property type="evidence" value="ECO:0007669"/>
    <property type="project" value="UniProtKB-KW"/>
</dbReference>
<keyword evidence="5" id="KW-0238">DNA-binding</keyword>
<evidence type="ECO:0000256" key="4">
    <source>
        <dbReference type="ARBA" id="ARBA00022840"/>
    </source>
</evidence>
<dbReference type="GO" id="GO:0003677">
    <property type="term" value="F:DNA binding"/>
    <property type="evidence" value="ECO:0007669"/>
    <property type="project" value="UniProtKB-KW"/>
</dbReference>
<comment type="subcellular location">
    <subcellularLocation>
        <location evidence="1">Nucleus</location>
    </subcellularLocation>
</comment>
<evidence type="ECO:0000256" key="6">
    <source>
        <dbReference type="SAM" id="MobiDB-lite"/>
    </source>
</evidence>
<organism evidence="8 9">
    <name type="scientific">Streblomastix strix</name>
    <dbReference type="NCBI Taxonomy" id="222440"/>
    <lineage>
        <taxon>Eukaryota</taxon>
        <taxon>Metamonada</taxon>
        <taxon>Preaxostyla</taxon>
        <taxon>Oxymonadida</taxon>
        <taxon>Streblomastigidae</taxon>
        <taxon>Streblomastix</taxon>
    </lineage>
</organism>
<dbReference type="EMBL" id="SNRW01001442">
    <property type="protein sequence ID" value="KAA6396374.1"/>
    <property type="molecule type" value="Genomic_DNA"/>
</dbReference>
<comment type="caution">
    <text evidence="8">The sequence shown here is derived from an EMBL/GenBank/DDBJ whole genome shotgun (WGS) entry which is preliminary data.</text>
</comment>
<dbReference type="AlphaFoldDB" id="A0A5J4WN21"/>